<dbReference type="Gene3D" id="3.40.190.10">
    <property type="entry name" value="Periplasmic binding protein-like II"/>
    <property type="match status" value="1"/>
</dbReference>
<keyword evidence="3" id="KW-0732">Signal</keyword>
<organism evidence="4 5">
    <name type="scientific">Chitiniphilus eburneus</name>
    <dbReference type="NCBI Taxonomy" id="2571148"/>
    <lineage>
        <taxon>Bacteria</taxon>
        <taxon>Pseudomonadati</taxon>
        <taxon>Pseudomonadota</taxon>
        <taxon>Betaproteobacteria</taxon>
        <taxon>Neisseriales</taxon>
        <taxon>Chitinibacteraceae</taxon>
        <taxon>Chitiniphilus</taxon>
    </lineage>
</organism>
<dbReference type="OrthoDB" id="4393730at2"/>
<dbReference type="PANTHER" id="PTHR43649">
    <property type="entry name" value="ARABINOSE-BINDING PROTEIN-RELATED"/>
    <property type="match status" value="1"/>
</dbReference>
<feature type="signal peptide" evidence="3">
    <location>
        <begin position="1"/>
        <end position="21"/>
    </location>
</feature>
<feature type="chain" id="PRO_5020814633" evidence="3">
    <location>
        <begin position="22"/>
        <end position="422"/>
    </location>
</feature>
<dbReference type="Pfam" id="PF13416">
    <property type="entry name" value="SBP_bac_8"/>
    <property type="match status" value="1"/>
</dbReference>
<dbReference type="Proteomes" id="UP000310016">
    <property type="component" value="Unassembled WGS sequence"/>
</dbReference>
<evidence type="ECO:0000256" key="3">
    <source>
        <dbReference type="SAM" id="SignalP"/>
    </source>
</evidence>
<accession>A0A4U0QEI4</accession>
<dbReference type="RefSeq" id="WP_136771586.1">
    <property type="nucleotide sequence ID" value="NZ_CP156074.1"/>
</dbReference>
<dbReference type="InterPro" id="IPR006059">
    <property type="entry name" value="SBP"/>
</dbReference>
<dbReference type="GO" id="GO:0042597">
    <property type="term" value="C:periplasmic space"/>
    <property type="evidence" value="ECO:0007669"/>
    <property type="project" value="UniProtKB-SubCell"/>
</dbReference>
<evidence type="ECO:0000256" key="1">
    <source>
        <dbReference type="ARBA" id="ARBA00004418"/>
    </source>
</evidence>
<dbReference type="SUPFAM" id="SSF53850">
    <property type="entry name" value="Periplasmic binding protein-like II"/>
    <property type="match status" value="1"/>
</dbReference>
<dbReference type="EMBL" id="SUMF01000001">
    <property type="protein sequence ID" value="TJZ79072.1"/>
    <property type="molecule type" value="Genomic_DNA"/>
</dbReference>
<comment type="similarity">
    <text evidence="2">Belongs to the bacterial solute-binding protein 1 family.</text>
</comment>
<dbReference type="AlphaFoldDB" id="A0A4U0QEI4"/>
<reference evidence="4 5" key="1">
    <citation type="submission" date="2019-04" db="EMBL/GenBank/DDBJ databases">
        <title>Chitiniphilus eburnea sp. nov., a novel chitinolytic bacterium isolated from aquaculture sludge.</title>
        <authorList>
            <person name="Sheng M."/>
        </authorList>
    </citation>
    <scope>NUCLEOTIDE SEQUENCE [LARGE SCALE GENOMIC DNA]</scope>
    <source>
        <strain evidence="4 5">HX-2-15</strain>
    </source>
</reference>
<evidence type="ECO:0000313" key="4">
    <source>
        <dbReference type="EMBL" id="TJZ79072.1"/>
    </source>
</evidence>
<dbReference type="InterPro" id="IPR050490">
    <property type="entry name" value="Bact_solute-bd_prot1"/>
</dbReference>
<keyword evidence="5" id="KW-1185">Reference proteome</keyword>
<protein>
    <submittedName>
        <fullName evidence="4">Extracellular solute-binding protein</fullName>
    </submittedName>
</protein>
<evidence type="ECO:0000256" key="2">
    <source>
        <dbReference type="ARBA" id="ARBA00008520"/>
    </source>
</evidence>
<sequence>MKPALAVLLTGALCVSTLAHAEKIRIEFWTMSLKPKFDSYFQKIEKDYERANPNVDIVWVDHPWDKIMPRLHGAIAAAQPPALANLNVEWAYDLAQRRSIVPVDKLMGADRAMYMPGALADVTWEGKTYAFPWYNGVSVLAVNADLFRRAGLDPDKPIRTLDEQLAAAKQIAEKTGVAGLAPELGLPVRIFMAEGLPLVEKNRAVFNSPAHVALLEKYVLAYKSKALIHDKAALFGEDNFQAAIAAYNAGKLAMLETAPTGLARVRDDGKAVYAKTRVLPAPQGPTGVVKGGWLFDFVVPKGVDPKALPEVAKFAKYLTNDANQLAFSKATGGTYPSATKAAFDPYFQQLPANAGAVENARAIGARNLANVRTLTLLGIDDTEPLYRKLREEVESAVTGRKTAKAALDAAVVFWNDKLSKAR</sequence>
<evidence type="ECO:0000313" key="5">
    <source>
        <dbReference type="Proteomes" id="UP000310016"/>
    </source>
</evidence>
<name>A0A4U0QEI4_9NEIS</name>
<proteinExistence type="inferred from homology"/>
<comment type="caution">
    <text evidence="4">The sequence shown here is derived from an EMBL/GenBank/DDBJ whole genome shotgun (WGS) entry which is preliminary data.</text>
</comment>
<comment type="subcellular location">
    <subcellularLocation>
        <location evidence="1">Periplasm</location>
    </subcellularLocation>
</comment>
<dbReference type="PANTHER" id="PTHR43649:SF12">
    <property type="entry name" value="DIACETYLCHITOBIOSE BINDING PROTEIN DASA"/>
    <property type="match status" value="1"/>
</dbReference>
<gene>
    <name evidence="4" type="ORF">FAZ21_01955</name>
</gene>